<dbReference type="CDD" id="cd00609">
    <property type="entry name" value="AAT_like"/>
    <property type="match status" value="1"/>
</dbReference>
<keyword evidence="4" id="KW-0963">Cytoplasm</keyword>
<comment type="subunit">
    <text evidence="3">Homodimer.</text>
</comment>
<keyword evidence="8" id="KW-0663">Pyridoxal phosphate</keyword>
<evidence type="ECO:0000259" key="19">
    <source>
        <dbReference type="Pfam" id="PF00155"/>
    </source>
</evidence>
<evidence type="ECO:0000313" key="20">
    <source>
        <dbReference type="EMBL" id="NXX27441.1"/>
    </source>
</evidence>
<evidence type="ECO:0000256" key="13">
    <source>
        <dbReference type="ARBA" id="ARBA00047412"/>
    </source>
</evidence>
<reference evidence="20" key="1">
    <citation type="submission" date="2020-02" db="EMBL/GenBank/DDBJ databases">
        <title>Bird 10,000 Genomes (B10K) Project - Family phase.</title>
        <authorList>
            <person name="Zhang G."/>
        </authorList>
    </citation>
    <scope>NUCLEOTIDE SEQUENCE</scope>
    <source>
        <strain evidence="20">B10K-DU-002-40</strain>
        <tissue evidence="20">Muscle</tissue>
    </source>
</reference>
<dbReference type="InterPro" id="IPR015421">
    <property type="entry name" value="PyrdxlP-dep_Trfase_major"/>
</dbReference>
<comment type="caution">
    <text evidence="20">The sequence shown here is derived from an EMBL/GenBank/DDBJ whole genome shotgun (WGS) entry which is preliminary data.</text>
</comment>
<dbReference type="PANTHER" id="PTHR11751">
    <property type="entry name" value="ALANINE AMINOTRANSFERASE"/>
    <property type="match status" value="1"/>
</dbReference>
<evidence type="ECO:0000256" key="9">
    <source>
        <dbReference type="ARBA" id="ARBA00022990"/>
    </source>
</evidence>
<evidence type="ECO:0000256" key="5">
    <source>
        <dbReference type="ARBA" id="ARBA00022553"/>
    </source>
</evidence>
<evidence type="ECO:0000256" key="7">
    <source>
        <dbReference type="ARBA" id="ARBA00022679"/>
    </source>
</evidence>
<dbReference type="PANTHER" id="PTHR11751:SF29">
    <property type="entry name" value="ALANINE TRANSAMINASE"/>
    <property type="match status" value="1"/>
</dbReference>
<keyword evidence="9" id="KW-0007">Acetylation</keyword>
<dbReference type="EMBL" id="WAAE01006101">
    <property type="protein sequence ID" value="NXX27441.1"/>
    <property type="molecule type" value="Genomic_DNA"/>
</dbReference>
<evidence type="ECO:0000256" key="16">
    <source>
        <dbReference type="ARBA" id="ARBA00076222"/>
    </source>
</evidence>
<sequence length="322" mass="35069">QGVPKPFTEVIKANIGDAHAMGQQPITFLRQVAALCLCPELMKDASLPSDAKERAQRLLEGCGGQSVGSYSASPGVQLVRENVARYIERRDGGVAAKADDIFLSTGASDAIVNILKLLVAGSGSSRTGVLIPIPQYPLYSAALAELEAVQVNYYLAEERCWALDVAELRRALAEGRQRCAPRVLCIINPGNPTGQVQSRQCIEEVIKFAHEERLFLLADEVYQDNIYDKDSAFHSFKKVLREMGPPYSESVELASFHSISKGFHGECGLRGGYVEVVNMNPEVKAELSKLVSVRLCPPVPGQVVLDAIVDPPKPGDPSYERF</sequence>
<evidence type="ECO:0000256" key="1">
    <source>
        <dbReference type="ARBA" id="ARBA00001933"/>
    </source>
</evidence>
<keyword evidence="7 20" id="KW-0808">Transferase</keyword>
<dbReference type="GO" id="GO:0005737">
    <property type="term" value="C:cytoplasm"/>
    <property type="evidence" value="ECO:0007669"/>
    <property type="project" value="UniProtKB-SubCell"/>
</dbReference>
<accession>A0A852HCC5</accession>
<dbReference type="Proteomes" id="UP000653383">
    <property type="component" value="Unassembled WGS sequence"/>
</dbReference>
<dbReference type="OrthoDB" id="1732682at2759"/>
<keyword evidence="5" id="KW-0597">Phosphoprotein</keyword>
<comment type="cofactor">
    <cofactor evidence="1">
        <name>pyridoxal 5'-phosphate</name>
        <dbReference type="ChEBI" id="CHEBI:597326"/>
    </cofactor>
</comment>
<dbReference type="UniPathway" id="UPA00528">
    <property type="reaction ID" value="UER00586"/>
</dbReference>
<keyword evidence="6 20" id="KW-0032">Aminotransferase</keyword>
<evidence type="ECO:0000256" key="12">
    <source>
        <dbReference type="ARBA" id="ARBA00026106"/>
    </source>
</evidence>
<comment type="function">
    <text evidence="14">Catalyzes the reversible transamination between alanine and 2-oxoglutarate to form pyruvate and glutamate. Participates in cellular nitrogen metabolism and also in liver gluconeogenesis starting with precursors transported from skeletal muscles.</text>
</comment>
<dbReference type="Gene3D" id="3.40.640.10">
    <property type="entry name" value="Type I PLP-dependent aspartate aminotransferase-like (Major domain)"/>
    <property type="match status" value="1"/>
</dbReference>
<dbReference type="EC" id="2.6.1.2" evidence="12"/>
<evidence type="ECO:0000256" key="11">
    <source>
        <dbReference type="ARBA" id="ARBA00025785"/>
    </source>
</evidence>
<feature type="domain" description="Aminotransferase class I/classII large" evidence="19">
    <location>
        <begin position="49"/>
        <end position="312"/>
    </location>
</feature>
<protein>
    <recommendedName>
        <fullName evidence="15">Alanine aminotransferase 1</fullName>
        <ecNumber evidence="12">2.6.1.2</ecNumber>
    </recommendedName>
    <alternativeName>
        <fullName evidence="17">Glutamate pyruvate transaminase 1</fullName>
    </alternativeName>
    <alternativeName>
        <fullName evidence="16">Glutamic--alanine transaminase 1</fullName>
    </alternativeName>
    <alternativeName>
        <fullName evidence="18">Glutamic--pyruvic transaminase 1</fullName>
    </alternativeName>
</protein>
<dbReference type="GO" id="GO:0004021">
    <property type="term" value="F:L-alanine:2-oxoglutarate aminotransferase activity"/>
    <property type="evidence" value="ECO:0007669"/>
    <property type="project" value="UniProtKB-EC"/>
</dbReference>
<evidence type="ECO:0000256" key="18">
    <source>
        <dbReference type="ARBA" id="ARBA00082842"/>
    </source>
</evidence>
<comment type="similarity">
    <text evidence="11">Belongs to the class-I pyridoxal-phosphate-dependent aminotransferase family. Alanine aminotransferase subfamily.</text>
</comment>
<comment type="subcellular location">
    <subcellularLocation>
        <location evidence="2">Cytoplasm</location>
    </subcellularLocation>
</comment>
<keyword evidence="21" id="KW-1185">Reference proteome</keyword>
<evidence type="ECO:0000256" key="2">
    <source>
        <dbReference type="ARBA" id="ARBA00004496"/>
    </source>
</evidence>
<dbReference type="Pfam" id="PF00155">
    <property type="entry name" value="Aminotran_1_2"/>
    <property type="match status" value="1"/>
</dbReference>
<evidence type="ECO:0000256" key="15">
    <source>
        <dbReference type="ARBA" id="ARBA00074120"/>
    </source>
</evidence>
<evidence type="ECO:0000256" key="8">
    <source>
        <dbReference type="ARBA" id="ARBA00022898"/>
    </source>
</evidence>
<comment type="pathway">
    <text evidence="10">Amino-acid degradation; L-alanine degradation via transaminase pathway; pyruvate from L-alanine: step 1/1.</text>
</comment>
<name>A0A852HCC5_9PASS</name>
<evidence type="ECO:0000313" key="21">
    <source>
        <dbReference type="Proteomes" id="UP000653383"/>
    </source>
</evidence>
<evidence type="ECO:0000256" key="6">
    <source>
        <dbReference type="ARBA" id="ARBA00022576"/>
    </source>
</evidence>
<evidence type="ECO:0000256" key="10">
    <source>
        <dbReference type="ARBA" id="ARBA00025708"/>
    </source>
</evidence>
<evidence type="ECO:0000256" key="14">
    <source>
        <dbReference type="ARBA" id="ARBA00059280"/>
    </source>
</evidence>
<comment type="catalytic activity">
    <reaction evidence="13">
        <text>L-alanine + 2-oxoglutarate = pyruvate + L-glutamate</text>
        <dbReference type="Rhea" id="RHEA:19453"/>
        <dbReference type="ChEBI" id="CHEBI:15361"/>
        <dbReference type="ChEBI" id="CHEBI:16810"/>
        <dbReference type="ChEBI" id="CHEBI:29985"/>
        <dbReference type="ChEBI" id="CHEBI:57972"/>
        <dbReference type="EC" id="2.6.1.2"/>
    </reaction>
</comment>
<dbReference type="InterPro" id="IPR004839">
    <property type="entry name" value="Aminotransferase_I/II_large"/>
</dbReference>
<organism evidence="20 21">
    <name type="scientific">Nicator chloris</name>
    <dbReference type="NCBI Taxonomy" id="237433"/>
    <lineage>
        <taxon>Eukaryota</taxon>
        <taxon>Metazoa</taxon>
        <taxon>Chordata</taxon>
        <taxon>Craniata</taxon>
        <taxon>Vertebrata</taxon>
        <taxon>Euteleostomi</taxon>
        <taxon>Archelosauria</taxon>
        <taxon>Archosauria</taxon>
        <taxon>Dinosauria</taxon>
        <taxon>Saurischia</taxon>
        <taxon>Theropoda</taxon>
        <taxon>Coelurosauria</taxon>
        <taxon>Aves</taxon>
        <taxon>Neognathae</taxon>
        <taxon>Neoaves</taxon>
        <taxon>Telluraves</taxon>
        <taxon>Australaves</taxon>
        <taxon>Passeriformes</taxon>
        <taxon>Sylvioidea</taxon>
        <taxon>Pycnonotidae</taxon>
        <taxon>Nicator</taxon>
    </lineage>
</organism>
<feature type="non-terminal residue" evidence="20">
    <location>
        <position position="322"/>
    </location>
</feature>
<dbReference type="GO" id="GO:0042853">
    <property type="term" value="P:L-alanine catabolic process"/>
    <property type="evidence" value="ECO:0007669"/>
    <property type="project" value="UniProtKB-UniPathway"/>
</dbReference>
<dbReference type="SUPFAM" id="SSF53383">
    <property type="entry name" value="PLP-dependent transferases"/>
    <property type="match status" value="1"/>
</dbReference>
<dbReference type="FunFam" id="3.40.640.10:FF:000236">
    <property type="entry name" value="Alanine aminotransferase 2"/>
    <property type="match status" value="1"/>
</dbReference>
<dbReference type="GO" id="GO:0030170">
    <property type="term" value="F:pyridoxal phosphate binding"/>
    <property type="evidence" value="ECO:0007669"/>
    <property type="project" value="InterPro"/>
</dbReference>
<evidence type="ECO:0000256" key="17">
    <source>
        <dbReference type="ARBA" id="ARBA00080231"/>
    </source>
</evidence>
<dbReference type="Gene3D" id="1.10.287.1970">
    <property type="match status" value="1"/>
</dbReference>
<evidence type="ECO:0000256" key="3">
    <source>
        <dbReference type="ARBA" id="ARBA00011738"/>
    </source>
</evidence>
<evidence type="ECO:0000256" key="4">
    <source>
        <dbReference type="ARBA" id="ARBA00022490"/>
    </source>
</evidence>
<dbReference type="InterPro" id="IPR015424">
    <property type="entry name" value="PyrdxlP-dep_Trfase"/>
</dbReference>
<proteinExistence type="inferred from homology"/>
<gene>
    <name evidence="20" type="primary">Gpt2_0</name>
    <name evidence="20" type="ORF">NICCHL_R06880</name>
</gene>
<dbReference type="AlphaFoldDB" id="A0A852HCC5"/>
<dbReference type="FunFam" id="1.10.287.1970:FF:000001">
    <property type="entry name" value="Alanine aminotransferase 2"/>
    <property type="match status" value="1"/>
</dbReference>
<dbReference type="InterPro" id="IPR045088">
    <property type="entry name" value="ALAT1/2-like"/>
</dbReference>
<feature type="non-terminal residue" evidence="20">
    <location>
        <position position="1"/>
    </location>
</feature>